<evidence type="ECO:0000313" key="2">
    <source>
        <dbReference type="Proteomes" id="UP000005019"/>
    </source>
</evidence>
<dbReference type="Proteomes" id="UP000005019">
    <property type="component" value="Unassembled WGS sequence"/>
</dbReference>
<dbReference type="EMBL" id="AFHG01000057">
    <property type="protein sequence ID" value="EGK70568.1"/>
    <property type="molecule type" value="Genomic_DNA"/>
</dbReference>
<dbReference type="STRING" id="1000565.METUNv1_03475"/>
<name>F5RG80_METUF</name>
<accession>F5RG80</accession>
<organism evidence="1 2">
    <name type="scientific">Methyloversatilis universalis (strain ATCC BAA-1314 / DSM 25237 / JCM 13912 / CCUG 52030 / FAM5)</name>
    <dbReference type="NCBI Taxonomy" id="1000565"/>
    <lineage>
        <taxon>Bacteria</taxon>
        <taxon>Pseudomonadati</taxon>
        <taxon>Pseudomonadota</taxon>
        <taxon>Betaproteobacteria</taxon>
        <taxon>Nitrosomonadales</taxon>
        <taxon>Sterolibacteriaceae</taxon>
        <taxon>Methyloversatilis</taxon>
    </lineage>
</organism>
<comment type="caution">
    <text evidence="1">The sequence shown here is derived from an EMBL/GenBank/DDBJ whole genome shotgun (WGS) entry which is preliminary data.</text>
</comment>
<dbReference type="OrthoDB" id="8563841at2"/>
<sequence>MSAKRYQVRSRSEHNFWLHEVFDSQTGEAVLEPNTDLSWCFDGAALLESGLGIDETLELLAVRPVIRQCGC</sequence>
<proteinExistence type="predicted"/>
<gene>
    <name evidence="1" type="ORF">METUNv1_03475</name>
</gene>
<dbReference type="RefSeq" id="WP_008063913.1">
    <property type="nucleotide sequence ID" value="NZ_AFHG01000057.1"/>
</dbReference>
<evidence type="ECO:0000313" key="1">
    <source>
        <dbReference type="EMBL" id="EGK70568.1"/>
    </source>
</evidence>
<keyword evidence="2" id="KW-1185">Reference proteome</keyword>
<dbReference type="AlphaFoldDB" id="F5RG80"/>
<reference evidence="1 2" key="1">
    <citation type="journal article" date="2011" name="J. Bacteriol.">
        <title>Genome sequence of Methyloversatilis universalis FAM5T, a methylotrophic representative of the order Rhodocyclales.</title>
        <authorList>
            <person name="Kittichotirat W."/>
            <person name="Good N.M."/>
            <person name="Hall R."/>
            <person name="Bringel F."/>
            <person name="Lajus A."/>
            <person name="Medigue C."/>
            <person name="Smalley N.E."/>
            <person name="Beck D."/>
            <person name="Bumgarner R."/>
            <person name="Vuilleumier S."/>
            <person name="Kalyuzhnaya M.G."/>
        </authorList>
    </citation>
    <scope>NUCLEOTIDE SEQUENCE [LARGE SCALE GENOMIC DNA]</scope>
    <source>
        <strain evidence="2">ATCC BAA-1314 / JCM 13912 / FAM5</strain>
    </source>
</reference>
<protein>
    <submittedName>
        <fullName evidence="1">Uncharacterized protein</fullName>
    </submittedName>
</protein>